<evidence type="ECO:0000313" key="9">
    <source>
        <dbReference type="Proteomes" id="UP001230156"/>
    </source>
</evidence>
<dbReference type="Pfam" id="PF13860">
    <property type="entry name" value="FlgD_ig"/>
    <property type="match status" value="1"/>
</dbReference>
<accession>A0ABU0YHI5</accession>
<organism evidence="8 9">
    <name type="scientific">Dongia sedimenti</name>
    <dbReference type="NCBI Taxonomy" id="3064282"/>
    <lineage>
        <taxon>Bacteria</taxon>
        <taxon>Pseudomonadati</taxon>
        <taxon>Pseudomonadota</taxon>
        <taxon>Alphaproteobacteria</taxon>
        <taxon>Rhodospirillales</taxon>
        <taxon>Dongiaceae</taxon>
        <taxon>Dongia</taxon>
    </lineage>
</organism>
<reference evidence="9" key="1">
    <citation type="submission" date="2023-08" db="EMBL/GenBank/DDBJ databases">
        <title>Rhodospirillaceae gen. nov., a novel taxon isolated from the Yangtze River Yuezi River estuary sludge.</title>
        <authorList>
            <person name="Ruan L."/>
        </authorList>
    </citation>
    <scope>NUCLEOTIDE SEQUENCE [LARGE SCALE GENOMIC DNA]</scope>
    <source>
        <strain evidence="9">R-7</strain>
    </source>
</reference>
<dbReference type="InterPro" id="IPR005648">
    <property type="entry name" value="FlgD"/>
</dbReference>
<evidence type="ECO:0000313" key="8">
    <source>
        <dbReference type="EMBL" id="MDQ7247176.1"/>
    </source>
</evidence>
<dbReference type="InterPro" id="IPR025965">
    <property type="entry name" value="FlgD/Vpr_Ig-like"/>
</dbReference>
<evidence type="ECO:0000259" key="7">
    <source>
        <dbReference type="Pfam" id="PF13860"/>
    </source>
</evidence>
<protein>
    <recommendedName>
        <fullName evidence="2 5">Basal-body rod modification protein FlgD</fullName>
    </recommendedName>
</protein>
<evidence type="ECO:0000256" key="1">
    <source>
        <dbReference type="ARBA" id="ARBA00010577"/>
    </source>
</evidence>
<dbReference type="Proteomes" id="UP001230156">
    <property type="component" value="Unassembled WGS sequence"/>
</dbReference>
<feature type="compositionally biased region" description="Acidic residues" evidence="6">
    <location>
        <begin position="245"/>
        <end position="262"/>
    </location>
</feature>
<keyword evidence="3 5" id="KW-1005">Bacterial flagellum biogenesis</keyword>
<evidence type="ECO:0000256" key="3">
    <source>
        <dbReference type="ARBA" id="ARBA00022795"/>
    </source>
</evidence>
<comment type="caution">
    <text evidence="8">The sequence shown here is derived from an EMBL/GenBank/DDBJ whole genome shotgun (WGS) entry which is preliminary data.</text>
</comment>
<dbReference type="RefSeq" id="WP_379954580.1">
    <property type="nucleotide sequence ID" value="NZ_JAUYVI010000002.1"/>
</dbReference>
<evidence type="ECO:0000256" key="5">
    <source>
        <dbReference type="RuleBase" id="RU362076"/>
    </source>
</evidence>
<feature type="domain" description="FlgD/Vpr Ig-like" evidence="7">
    <location>
        <begin position="118"/>
        <end position="191"/>
    </location>
</feature>
<comment type="function">
    <text evidence="4 5">Required for flagellar hook formation. May act as a scaffolding protein.</text>
</comment>
<evidence type="ECO:0000256" key="4">
    <source>
        <dbReference type="ARBA" id="ARBA00024746"/>
    </source>
</evidence>
<dbReference type="Pfam" id="PF03963">
    <property type="entry name" value="FlgD"/>
    <property type="match status" value="1"/>
</dbReference>
<proteinExistence type="inferred from homology"/>
<keyword evidence="8" id="KW-0969">Cilium</keyword>
<evidence type="ECO:0000256" key="2">
    <source>
        <dbReference type="ARBA" id="ARBA00016013"/>
    </source>
</evidence>
<comment type="similarity">
    <text evidence="1 5">Belongs to the FlgD family.</text>
</comment>
<evidence type="ECO:0000256" key="6">
    <source>
        <dbReference type="SAM" id="MobiDB-lite"/>
    </source>
</evidence>
<keyword evidence="9" id="KW-1185">Reference proteome</keyword>
<dbReference type="Gene3D" id="2.60.40.4070">
    <property type="match status" value="1"/>
</dbReference>
<keyword evidence="8" id="KW-0966">Cell projection</keyword>
<gene>
    <name evidence="8" type="ORF">Q8A70_05845</name>
</gene>
<keyword evidence="8" id="KW-0282">Flagellum</keyword>
<feature type="region of interest" description="Disordered" evidence="6">
    <location>
        <begin position="237"/>
        <end position="262"/>
    </location>
</feature>
<dbReference type="Gene3D" id="2.30.30.910">
    <property type="match status" value="1"/>
</dbReference>
<dbReference type="EMBL" id="JAUYVI010000002">
    <property type="protein sequence ID" value="MDQ7247176.1"/>
    <property type="molecule type" value="Genomic_DNA"/>
</dbReference>
<name>A0ABU0YHI5_9PROT</name>
<sequence>MTTTDAASGTSAYDILSRQAQNNSATKSSTTKTGDDALASLSGDYTNFLTLLTTQLKNQDPLSPMDATQFTQQLVQFSAVEQQINGNKKLDQLIGLQSTANAYGAVGFVGTTIAADSNDIPLQGGKAKFDYTIEKGGGAATLKILDASGNIVMLKGVDATVGTHPVEWDGTDYFGNKLKDGKYTVSVSYKDQNTGKDINADITSYGKVDQAVIADGEVFLKMGDVSVPLADVLRISKPTETADPAPDDGDSPTDETDQAGST</sequence>